<evidence type="ECO:0000259" key="11">
    <source>
        <dbReference type="PROSITE" id="PS50045"/>
    </source>
</evidence>
<gene>
    <name evidence="15" type="primary">pilR</name>
    <name evidence="15" type="ORF">SNEC2469_LOCUS9750</name>
</gene>
<dbReference type="CDD" id="cd00009">
    <property type="entry name" value="AAA"/>
    <property type="match status" value="1"/>
</dbReference>
<protein>
    <submittedName>
        <fullName evidence="15">PilR protein</fullName>
    </submittedName>
</protein>
<dbReference type="Gene3D" id="1.10.10.60">
    <property type="entry name" value="Homeodomain-like"/>
    <property type="match status" value="1"/>
</dbReference>
<keyword evidence="1 9" id="KW-0597">Phosphoprotein</keyword>
<dbReference type="PRINTS" id="PR00344">
    <property type="entry name" value="BCTRLSENSOR"/>
</dbReference>
<evidence type="ECO:0000256" key="4">
    <source>
        <dbReference type="ARBA" id="ARBA00022840"/>
    </source>
</evidence>
<evidence type="ECO:0000259" key="13">
    <source>
        <dbReference type="PROSITE" id="PS50110"/>
    </source>
</evidence>
<dbReference type="SUPFAM" id="SSF55874">
    <property type="entry name" value="ATPase domain of HSP90 chaperone/DNA topoisomerase II/histidine kinase"/>
    <property type="match status" value="1"/>
</dbReference>
<dbReference type="NCBIfam" id="TIGR03302">
    <property type="entry name" value="OM_YfiO"/>
    <property type="match status" value="1"/>
</dbReference>
<dbReference type="InterPro" id="IPR003661">
    <property type="entry name" value="HisK_dim/P_dom"/>
</dbReference>
<dbReference type="SUPFAM" id="SSF52540">
    <property type="entry name" value="P-loop containing nucleoside triphosphate hydrolases"/>
    <property type="match status" value="1"/>
</dbReference>
<dbReference type="HAMAP" id="MF_00922">
    <property type="entry name" value="OM_assembly_BamD"/>
    <property type="match status" value="1"/>
</dbReference>
<dbReference type="InterPro" id="IPR002197">
    <property type="entry name" value="HTH_Fis"/>
</dbReference>
<dbReference type="PROSITE" id="PS50112">
    <property type="entry name" value="PAS"/>
    <property type="match status" value="1"/>
</dbReference>
<keyword evidence="2" id="KW-0732">Signal</keyword>
<dbReference type="SMART" id="SM00448">
    <property type="entry name" value="REC"/>
    <property type="match status" value="1"/>
</dbReference>
<feature type="domain" description="PAS" evidence="14">
    <location>
        <begin position="440"/>
        <end position="481"/>
    </location>
</feature>
<dbReference type="Pfam" id="PF25323">
    <property type="entry name" value="6TM_PilS"/>
    <property type="match status" value="1"/>
</dbReference>
<evidence type="ECO:0000256" key="3">
    <source>
        <dbReference type="ARBA" id="ARBA00022741"/>
    </source>
</evidence>
<proteinExistence type="inferred from homology"/>
<dbReference type="InterPro" id="IPR009057">
    <property type="entry name" value="Homeodomain-like_sf"/>
</dbReference>
<reference evidence="15" key="1">
    <citation type="submission" date="2021-02" db="EMBL/GenBank/DDBJ databases">
        <authorList>
            <person name="Dougan E. K."/>
            <person name="Rhodes N."/>
            <person name="Thang M."/>
            <person name="Chan C."/>
        </authorList>
    </citation>
    <scope>NUCLEOTIDE SEQUENCE</scope>
</reference>
<evidence type="ECO:0000256" key="10">
    <source>
        <dbReference type="SAM" id="Phobius"/>
    </source>
</evidence>
<dbReference type="Proteomes" id="UP000601435">
    <property type="component" value="Unassembled WGS sequence"/>
</dbReference>
<evidence type="ECO:0000313" key="16">
    <source>
        <dbReference type="Proteomes" id="UP000601435"/>
    </source>
</evidence>
<dbReference type="PROSITE" id="PS50045">
    <property type="entry name" value="SIGMA54_INTERACT_4"/>
    <property type="match status" value="1"/>
</dbReference>
<dbReference type="PANTHER" id="PTHR32071">
    <property type="entry name" value="TRANSCRIPTIONAL REGULATORY PROTEIN"/>
    <property type="match status" value="1"/>
</dbReference>
<dbReference type="GO" id="GO:0043565">
    <property type="term" value="F:sequence-specific DNA binding"/>
    <property type="evidence" value="ECO:0007669"/>
    <property type="project" value="InterPro"/>
</dbReference>
<dbReference type="GO" id="GO:0005524">
    <property type="term" value="F:ATP binding"/>
    <property type="evidence" value="ECO:0007669"/>
    <property type="project" value="UniProtKB-KW"/>
</dbReference>
<dbReference type="InterPro" id="IPR025944">
    <property type="entry name" value="Sigma_54_int_dom_CS"/>
</dbReference>
<feature type="transmembrane region" description="Helical" evidence="10">
    <location>
        <begin position="402"/>
        <end position="419"/>
    </location>
</feature>
<dbReference type="Pfam" id="PF00072">
    <property type="entry name" value="Response_reg"/>
    <property type="match status" value="1"/>
</dbReference>
<feature type="transmembrane region" description="Helical" evidence="10">
    <location>
        <begin position="292"/>
        <end position="311"/>
    </location>
</feature>
<dbReference type="InterPro" id="IPR003594">
    <property type="entry name" value="HATPase_dom"/>
</dbReference>
<dbReference type="Gene3D" id="3.40.50.300">
    <property type="entry name" value="P-loop containing nucleotide triphosphate hydrolases"/>
    <property type="match status" value="1"/>
</dbReference>
<dbReference type="GO" id="GO:0000155">
    <property type="term" value="F:phosphorelay sensor kinase activity"/>
    <property type="evidence" value="ECO:0007669"/>
    <property type="project" value="InterPro"/>
</dbReference>
<comment type="caution">
    <text evidence="15">The sequence shown here is derived from an EMBL/GenBank/DDBJ whole genome shotgun (WGS) entry which is preliminary data.</text>
</comment>
<dbReference type="SUPFAM" id="SSF48452">
    <property type="entry name" value="TPR-like"/>
    <property type="match status" value="1"/>
</dbReference>
<dbReference type="InterPro" id="IPR027417">
    <property type="entry name" value="P-loop_NTPase"/>
</dbReference>
<evidence type="ECO:0000256" key="7">
    <source>
        <dbReference type="ARBA" id="ARBA00023163"/>
    </source>
</evidence>
<accession>A0A812QE21</accession>
<keyword evidence="3" id="KW-0547">Nucleotide-binding</keyword>
<feature type="domain" description="Sigma-54 factor interaction" evidence="11">
    <location>
        <begin position="896"/>
        <end position="1125"/>
    </location>
</feature>
<evidence type="ECO:0000256" key="1">
    <source>
        <dbReference type="ARBA" id="ARBA00022553"/>
    </source>
</evidence>
<evidence type="ECO:0000256" key="9">
    <source>
        <dbReference type="PROSITE-ProRule" id="PRU00169"/>
    </source>
</evidence>
<dbReference type="Pfam" id="PF25601">
    <property type="entry name" value="AAA_lid_14"/>
    <property type="match status" value="1"/>
</dbReference>
<keyword evidence="5" id="KW-0805">Transcription regulation</keyword>
<dbReference type="PROSITE" id="PS50110">
    <property type="entry name" value="RESPONSE_REGULATORY"/>
    <property type="match status" value="1"/>
</dbReference>
<sequence>MPFIGGDDELPDITAETSEQRLYRDAQRYLRSGNYQQAIGQLELLEARFPFGRYAEQAQLELIYARYQSFDLDGATAAADRFIRLHPQHSNIDYAFYIKGLSGISKNEGLMDRLFEIDISKRDMAPMRAAYADLGQLLARYPNSQYAPDATQRMIYLRNILSRAEIAVADYYMRRGAFIAAANRARYVLETYPQSEATDEALLVLVESNYRLGLQDEANNALRILSLNYPQHPAFDEGATTASNRIERRRVALSTGLLNIYNYYRMFIGLAILVAYQQDLFATKLGSLEPRLFLITAVIYTGVNVASALFHRFVPRAWGQQQNLSLGLVIFDVLSLTVIMFTSGGISSGVAALILITVVTGAILVTGRRATFIAALASIAVLYEEFYLRISTSNANDDFLQAGIFGVIYFAASFTIQRLSNRIRQNDIRALTQAVELADLERLNRQIIQRMRTGIIVVDQNNDVRMLNQSARALMGTQSEDNLDHLPAPLNDALSAWRANTDRREQPFQISATAPAIRANFSAVRNDDANGDVTIFLEDTGEIQQQAQQLKLAELGRLSASIAHEVRNPLGAISHAAQLLNESEELQPPDQRLTDIIISHCHRMNGVVENVLEMSRRARPEPQRVNLLDHLKEFSEAFCQSQPEARLEIAVTPATTEIRMDPNQLSQALTNLVDNGIRYSKENGNGPTVRLEGGMDPGSGRPFLNIVDNGQGVEDELVDSLFQPFTTSSRKGTGLGLYLSRELCESNQAQLNGQIKVIKTMALKRALIIDDEPDIRELLEITLGRMKLETVTAADQAEALARLGEQTFDLCLTDMHLPDGNGLEIVEHINLHYPDLPVAMITAFGSMDTAIAALKAGAFDYLQKPIDLEQLRSLIDSALKMSDLQENTDPEADDSLLGQSAAMGRLRQQINKLARSQAPIYISGESGSGKEVAARMIHSQGPRSAGPFIPVNCGAIPSELMESEFFGHVKGSFTGAVSDKEGLFQAAGTGTLFLDEVADLPLAMQVKLLRAIQEKAVRPVGSQSEDLTDVRILCATHKDLSHEVDSGRFRQDLYYRLNVIELRIPALREHLDDIPELANACLQRLAQEYGSSAPVVTDDALATLLQYSFPGNVRELENVLERAFTLCENNQIAPADLQLANTHSAAPPPAAAERRQDKPFIETPDEVSEQLAEAGDDSITLPPGVSLEDYLEGIERALITQALDANRWNKTAAAKDLGITFRALRYKLKKLDLE</sequence>
<dbReference type="FunFam" id="3.40.50.300:FF:000006">
    <property type="entry name" value="DNA-binding transcriptional regulator NtrC"/>
    <property type="match status" value="1"/>
</dbReference>
<dbReference type="PRINTS" id="PR01590">
    <property type="entry name" value="HTHFIS"/>
</dbReference>
<evidence type="ECO:0000256" key="6">
    <source>
        <dbReference type="ARBA" id="ARBA00023136"/>
    </source>
</evidence>
<dbReference type="InterPro" id="IPR039565">
    <property type="entry name" value="BamD-like"/>
</dbReference>
<feature type="modified residue" description="4-aspartylphosphate" evidence="9">
    <location>
        <position position="814"/>
    </location>
</feature>
<dbReference type="SMART" id="SM00387">
    <property type="entry name" value="HATPase_c"/>
    <property type="match status" value="1"/>
</dbReference>
<dbReference type="SMART" id="SM00388">
    <property type="entry name" value="HisKA"/>
    <property type="match status" value="1"/>
</dbReference>
<dbReference type="Gene3D" id="1.10.287.130">
    <property type="match status" value="1"/>
</dbReference>
<feature type="transmembrane region" description="Helical" evidence="10">
    <location>
        <begin position="346"/>
        <end position="365"/>
    </location>
</feature>
<keyword evidence="10" id="KW-1133">Transmembrane helix</keyword>
<dbReference type="Gene3D" id="3.30.450.20">
    <property type="entry name" value="PAS domain"/>
    <property type="match status" value="1"/>
</dbReference>
<dbReference type="PANTHER" id="PTHR32071:SF100">
    <property type="entry name" value="RESPONSE REGULATOR PROTEIN PILR"/>
    <property type="match status" value="1"/>
</dbReference>
<name>A0A812QE21_9DINO</name>
<dbReference type="SUPFAM" id="SSF47384">
    <property type="entry name" value="Homodimeric domain of signal transducing histidine kinase"/>
    <property type="match status" value="1"/>
</dbReference>
<dbReference type="Pfam" id="PF13525">
    <property type="entry name" value="YfiO"/>
    <property type="match status" value="1"/>
</dbReference>
<dbReference type="CDD" id="cd15830">
    <property type="entry name" value="BamD"/>
    <property type="match status" value="1"/>
</dbReference>
<dbReference type="Gene3D" id="1.10.8.60">
    <property type="match status" value="1"/>
</dbReference>
<dbReference type="InterPro" id="IPR036890">
    <property type="entry name" value="HATPase_C_sf"/>
</dbReference>
<dbReference type="InterPro" id="IPR004358">
    <property type="entry name" value="Sig_transdc_His_kin-like_C"/>
</dbReference>
<keyword evidence="16" id="KW-1185">Reference proteome</keyword>
<dbReference type="InterPro" id="IPR000014">
    <property type="entry name" value="PAS"/>
</dbReference>
<dbReference type="Gene3D" id="1.25.40.10">
    <property type="entry name" value="Tetratricopeptide repeat domain"/>
    <property type="match status" value="1"/>
</dbReference>
<dbReference type="InterPro" id="IPR001789">
    <property type="entry name" value="Sig_transdc_resp-reg_receiver"/>
</dbReference>
<dbReference type="Pfam" id="PF00158">
    <property type="entry name" value="Sigma54_activat"/>
    <property type="match status" value="1"/>
</dbReference>
<feature type="transmembrane region" description="Helical" evidence="10">
    <location>
        <begin position="251"/>
        <end position="276"/>
    </location>
</feature>
<evidence type="ECO:0000256" key="2">
    <source>
        <dbReference type="ARBA" id="ARBA00022729"/>
    </source>
</evidence>
<dbReference type="SUPFAM" id="SSF46689">
    <property type="entry name" value="Homeodomain-like"/>
    <property type="match status" value="1"/>
</dbReference>
<dbReference type="InterPro" id="IPR036097">
    <property type="entry name" value="HisK_dim/P_sf"/>
</dbReference>
<evidence type="ECO:0000256" key="5">
    <source>
        <dbReference type="ARBA" id="ARBA00023015"/>
    </source>
</evidence>
<dbReference type="EMBL" id="CAJNJA010015696">
    <property type="protein sequence ID" value="CAE7366393.1"/>
    <property type="molecule type" value="Genomic_DNA"/>
</dbReference>
<keyword evidence="10" id="KW-0812">Transmembrane</keyword>
<dbReference type="Gene3D" id="3.30.565.10">
    <property type="entry name" value="Histidine kinase-like ATPase, C-terminal domain"/>
    <property type="match status" value="1"/>
</dbReference>
<dbReference type="Pfam" id="PF00512">
    <property type="entry name" value="HisKA"/>
    <property type="match status" value="1"/>
</dbReference>
<dbReference type="InterPro" id="IPR011990">
    <property type="entry name" value="TPR-like_helical_dom_sf"/>
</dbReference>
<dbReference type="SMART" id="SM00382">
    <property type="entry name" value="AAA"/>
    <property type="match status" value="1"/>
</dbReference>
<dbReference type="Gene3D" id="3.40.50.2300">
    <property type="match status" value="1"/>
</dbReference>
<dbReference type="PROSITE" id="PS50109">
    <property type="entry name" value="HIS_KIN"/>
    <property type="match status" value="1"/>
</dbReference>
<evidence type="ECO:0000259" key="12">
    <source>
        <dbReference type="PROSITE" id="PS50109"/>
    </source>
</evidence>
<dbReference type="InterPro" id="IPR011006">
    <property type="entry name" value="CheY-like_superfamily"/>
</dbReference>
<dbReference type="InterPro" id="IPR002078">
    <property type="entry name" value="Sigma_54_int"/>
</dbReference>
<feature type="domain" description="Response regulatory" evidence="13">
    <location>
        <begin position="765"/>
        <end position="879"/>
    </location>
</feature>
<evidence type="ECO:0000256" key="8">
    <source>
        <dbReference type="ARBA" id="ARBA00023237"/>
    </source>
</evidence>
<evidence type="ECO:0000313" key="15">
    <source>
        <dbReference type="EMBL" id="CAE7366393.1"/>
    </source>
</evidence>
<evidence type="ECO:0000259" key="14">
    <source>
        <dbReference type="PROSITE" id="PS50112"/>
    </source>
</evidence>
<dbReference type="OrthoDB" id="449244at2759"/>
<keyword evidence="8" id="KW-0998">Cell outer membrane</keyword>
<organism evidence="15 16">
    <name type="scientific">Symbiodinium necroappetens</name>
    <dbReference type="NCBI Taxonomy" id="1628268"/>
    <lineage>
        <taxon>Eukaryota</taxon>
        <taxon>Sar</taxon>
        <taxon>Alveolata</taxon>
        <taxon>Dinophyceae</taxon>
        <taxon>Suessiales</taxon>
        <taxon>Symbiodiniaceae</taxon>
        <taxon>Symbiodinium</taxon>
    </lineage>
</organism>
<dbReference type="GO" id="GO:0006355">
    <property type="term" value="P:regulation of DNA-templated transcription"/>
    <property type="evidence" value="ECO:0007669"/>
    <property type="project" value="InterPro"/>
</dbReference>
<dbReference type="PROSITE" id="PS00688">
    <property type="entry name" value="SIGMA54_INTERACT_3"/>
    <property type="match status" value="1"/>
</dbReference>
<keyword evidence="7" id="KW-0804">Transcription</keyword>
<dbReference type="SUPFAM" id="SSF52172">
    <property type="entry name" value="CheY-like"/>
    <property type="match status" value="1"/>
</dbReference>
<dbReference type="Pfam" id="PF02954">
    <property type="entry name" value="HTH_8"/>
    <property type="match status" value="1"/>
</dbReference>
<feature type="transmembrane region" description="Helical" evidence="10">
    <location>
        <begin position="323"/>
        <end position="340"/>
    </location>
</feature>
<dbReference type="InterPro" id="IPR005467">
    <property type="entry name" value="His_kinase_dom"/>
</dbReference>
<keyword evidence="4" id="KW-0067">ATP-binding</keyword>
<dbReference type="CDD" id="cd00082">
    <property type="entry name" value="HisKA"/>
    <property type="match status" value="1"/>
</dbReference>
<feature type="domain" description="Histidine kinase" evidence="12">
    <location>
        <begin position="561"/>
        <end position="757"/>
    </location>
</feature>
<keyword evidence="6 10" id="KW-0472">Membrane</keyword>
<dbReference type="Pfam" id="PF02518">
    <property type="entry name" value="HATPase_c"/>
    <property type="match status" value="1"/>
</dbReference>
<dbReference type="AlphaFoldDB" id="A0A812QE21"/>
<dbReference type="InterPro" id="IPR017689">
    <property type="entry name" value="BamD"/>
</dbReference>
<dbReference type="InterPro" id="IPR003593">
    <property type="entry name" value="AAA+_ATPase"/>
</dbReference>
<dbReference type="InterPro" id="IPR058031">
    <property type="entry name" value="AAA_lid_NorR"/>
</dbReference>